<dbReference type="PROSITE" id="PS00409">
    <property type="entry name" value="PROKAR_NTER_METHYL"/>
    <property type="match status" value="1"/>
</dbReference>
<dbReference type="EMBL" id="CP042997">
    <property type="protein sequence ID" value="QEH33144.1"/>
    <property type="molecule type" value="Genomic_DNA"/>
</dbReference>
<gene>
    <name evidence="2" type="primary">pulG_3</name>
    <name evidence="2" type="ORF">OJF2_16410</name>
</gene>
<dbReference type="InterPro" id="IPR027558">
    <property type="entry name" value="Pre_pil_HX9DG_C"/>
</dbReference>
<dbReference type="KEGG" id="agv:OJF2_16410"/>
<dbReference type="Pfam" id="PF07963">
    <property type="entry name" value="N_methyl"/>
    <property type="match status" value="1"/>
</dbReference>
<keyword evidence="3" id="KW-1185">Reference proteome</keyword>
<dbReference type="SUPFAM" id="SSF54523">
    <property type="entry name" value="Pili subunits"/>
    <property type="match status" value="1"/>
</dbReference>
<reference evidence="2 3" key="1">
    <citation type="submission" date="2019-08" db="EMBL/GenBank/DDBJ databases">
        <title>Deep-cultivation of Planctomycetes and their phenomic and genomic characterization uncovers novel biology.</title>
        <authorList>
            <person name="Wiegand S."/>
            <person name="Jogler M."/>
            <person name="Boedeker C."/>
            <person name="Pinto D."/>
            <person name="Vollmers J."/>
            <person name="Rivas-Marin E."/>
            <person name="Kohn T."/>
            <person name="Peeters S.H."/>
            <person name="Heuer A."/>
            <person name="Rast P."/>
            <person name="Oberbeckmann S."/>
            <person name="Bunk B."/>
            <person name="Jeske O."/>
            <person name="Meyerdierks A."/>
            <person name="Storesund J.E."/>
            <person name="Kallscheuer N."/>
            <person name="Luecker S."/>
            <person name="Lage O.M."/>
            <person name="Pohl T."/>
            <person name="Merkel B.J."/>
            <person name="Hornburger P."/>
            <person name="Mueller R.-W."/>
            <person name="Bruemmer F."/>
            <person name="Labrenz M."/>
            <person name="Spormann A.M."/>
            <person name="Op den Camp H."/>
            <person name="Overmann J."/>
            <person name="Amann R."/>
            <person name="Jetten M.S.M."/>
            <person name="Mascher T."/>
            <person name="Medema M.H."/>
            <person name="Devos D.P."/>
            <person name="Kaster A.-K."/>
            <person name="Ovreas L."/>
            <person name="Rohde M."/>
            <person name="Galperin M.Y."/>
            <person name="Jogler C."/>
        </authorList>
    </citation>
    <scope>NUCLEOTIDE SEQUENCE [LARGE SCALE GENOMIC DNA]</scope>
    <source>
        <strain evidence="2 3">OJF2</strain>
    </source>
</reference>
<proteinExistence type="predicted"/>
<dbReference type="PANTHER" id="PTHR30093:SF2">
    <property type="entry name" value="TYPE II SECRETION SYSTEM PROTEIN H"/>
    <property type="match status" value="1"/>
</dbReference>
<dbReference type="OrthoDB" id="270727at2"/>
<dbReference type="NCBIfam" id="TIGR02532">
    <property type="entry name" value="IV_pilin_GFxxxE"/>
    <property type="match status" value="1"/>
</dbReference>
<dbReference type="RefSeq" id="WP_148592824.1">
    <property type="nucleotide sequence ID" value="NZ_CP042997.1"/>
</dbReference>
<dbReference type="AlphaFoldDB" id="A0A5B9VYT7"/>
<dbReference type="PANTHER" id="PTHR30093">
    <property type="entry name" value="GENERAL SECRETION PATHWAY PROTEIN G"/>
    <property type="match status" value="1"/>
</dbReference>
<evidence type="ECO:0000313" key="3">
    <source>
        <dbReference type="Proteomes" id="UP000324233"/>
    </source>
</evidence>
<evidence type="ECO:0000313" key="2">
    <source>
        <dbReference type="EMBL" id="QEH33144.1"/>
    </source>
</evidence>
<sequence>MTRTNRTRGFTLIELLVVIAIIAVLIALLLPAVQSAREAARRAQCINNLKQVGLAMHNYESANSSLPPGVKGCCWGTWLNFVLPFMEGANLFNAYNFSGNNRYEDLGIQNGQFRYAGAANTTVTYTHFSAFQCPSDPNANNLPNGTGITCHNYVVNFGNTITTQPAFYLVNGIKIPFLGAPFTQMGAPDSDIASGSQQSAASGTVKLSAITDGLSNTLMTSEILIGSGWNLHGYSWWGYAPQFTGLYPPNSSQPDVMQGASYCNSPNTNPQGVTCVGATGSVGSDGTYTGLGMINIPRSRHPGGVSAGMCDGSVRFIKNSVSPQIFQALSSSKGGEVLSSDAY</sequence>
<feature type="domain" description="DUF1559" evidence="1">
    <location>
        <begin position="34"/>
        <end position="323"/>
    </location>
</feature>
<accession>A0A5B9VYT7</accession>
<dbReference type="NCBIfam" id="TIGR04294">
    <property type="entry name" value="pre_pil_HX9DG"/>
    <property type="match status" value="1"/>
</dbReference>
<dbReference type="InterPro" id="IPR045584">
    <property type="entry name" value="Pilin-like"/>
</dbReference>
<dbReference type="InterPro" id="IPR012902">
    <property type="entry name" value="N_methyl_site"/>
</dbReference>
<protein>
    <submittedName>
        <fullName evidence="2">Type II secretion system protein G</fullName>
    </submittedName>
</protein>
<organism evidence="2 3">
    <name type="scientific">Aquisphaera giovannonii</name>
    <dbReference type="NCBI Taxonomy" id="406548"/>
    <lineage>
        <taxon>Bacteria</taxon>
        <taxon>Pseudomonadati</taxon>
        <taxon>Planctomycetota</taxon>
        <taxon>Planctomycetia</taxon>
        <taxon>Isosphaerales</taxon>
        <taxon>Isosphaeraceae</taxon>
        <taxon>Aquisphaera</taxon>
    </lineage>
</organism>
<dbReference type="Gene3D" id="3.30.700.10">
    <property type="entry name" value="Glycoprotein, Type 4 Pilin"/>
    <property type="match status" value="1"/>
</dbReference>
<dbReference type="Pfam" id="PF07596">
    <property type="entry name" value="SBP_bac_10"/>
    <property type="match status" value="1"/>
</dbReference>
<evidence type="ECO:0000259" key="1">
    <source>
        <dbReference type="Pfam" id="PF07596"/>
    </source>
</evidence>
<name>A0A5B9VYT7_9BACT</name>
<dbReference type="InterPro" id="IPR011453">
    <property type="entry name" value="DUF1559"/>
</dbReference>
<dbReference type="Proteomes" id="UP000324233">
    <property type="component" value="Chromosome"/>
</dbReference>